<dbReference type="Pfam" id="PF01208">
    <property type="entry name" value="URO-D"/>
    <property type="match status" value="1"/>
</dbReference>
<dbReference type="EMBL" id="MFGW01000070">
    <property type="protein sequence ID" value="OGF67090.1"/>
    <property type="molecule type" value="Genomic_DNA"/>
</dbReference>
<dbReference type="PANTHER" id="PTHR21091:SF169">
    <property type="entry name" value="UROPORPHYRINOGEN DECARBOXYLASE"/>
    <property type="match status" value="1"/>
</dbReference>
<dbReference type="GO" id="GO:0004853">
    <property type="term" value="F:uroporphyrinogen decarboxylase activity"/>
    <property type="evidence" value="ECO:0007669"/>
    <property type="project" value="InterPro"/>
</dbReference>
<proteinExistence type="predicted"/>
<dbReference type="AlphaFoldDB" id="A0A1F5VUM6"/>
<reference evidence="2 3" key="1">
    <citation type="journal article" date="2016" name="Nat. Commun.">
        <title>Thousands of microbial genomes shed light on interconnected biogeochemical processes in an aquifer system.</title>
        <authorList>
            <person name="Anantharaman K."/>
            <person name="Brown C.T."/>
            <person name="Hug L.A."/>
            <person name="Sharon I."/>
            <person name="Castelle C.J."/>
            <person name="Probst A.J."/>
            <person name="Thomas B.C."/>
            <person name="Singh A."/>
            <person name="Wilkins M.J."/>
            <person name="Karaoz U."/>
            <person name="Brodie E.L."/>
            <person name="Williams K.H."/>
            <person name="Hubbard S.S."/>
            <person name="Banfield J.F."/>
        </authorList>
    </citation>
    <scope>NUCLEOTIDE SEQUENCE [LARGE SCALE GENOMIC DNA]</scope>
</reference>
<dbReference type="InterPro" id="IPR000257">
    <property type="entry name" value="Uroporphyrinogen_deCOase"/>
</dbReference>
<dbReference type="Proteomes" id="UP000178943">
    <property type="component" value="Unassembled WGS sequence"/>
</dbReference>
<dbReference type="GO" id="GO:0006783">
    <property type="term" value="P:heme biosynthetic process"/>
    <property type="evidence" value="ECO:0007669"/>
    <property type="project" value="TreeGrafter"/>
</dbReference>
<evidence type="ECO:0000259" key="1">
    <source>
        <dbReference type="Pfam" id="PF01208"/>
    </source>
</evidence>
<organism evidence="2 3">
    <name type="scientific">Candidatus Fischerbacteria bacterium RBG_13_37_8</name>
    <dbReference type="NCBI Taxonomy" id="1817863"/>
    <lineage>
        <taxon>Bacteria</taxon>
        <taxon>Candidatus Fischeribacteriota</taxon>
    </lineage>
</organism>
<evidence type="ECO:0000313" key="3">
    <source>
        <dbReference type="Proteomes" id="UP000178943"/>
    </source>
</evidence>
<dbReference type="Gene3D" id="3.20.20.210">
    <property type="match status" value="1"/>
</dbReference>
<dbReference type="InterPro" id="IPR038071">
    <property type="entry name" value="UROD/MetE-like_sf"/>
</dbReference>
<dbReference type="PANTHER" id="PTHR21091">
    <property type="entry name" value="METHYLTETRAHYDROFOLATE:HOMOCYSTEINE METHYLTRANSFERASE RELATED"/>
    <property type="match status" value="1"/>
</dbReference>
<comment type="caution">
    <text evidence="2">The sequence shown here is derived from an EMBL/GenBank/DDBJ whole genome shotgun (WGS) entry which is preliminary data.</text>
</comment>
<dbReference type="GO" id="GO:0005829">
    <property type="term" value="C:cytosol"/>
    <property type="evidence" value="ECO:0007669"/>
    <property type="project" value="TreeGrafter"/>
</dbReference>
<name>A0A1F5VUM6_9BACT</name>
<evidence type="ECO:0000313" key="2">
    <source>
        <dbReference type="EMBL" id="OGF67090.1"/>
    </source>
</evidence>
<dbReference type="SUPFAM" id="SSF51726">
    <property type="entry name" value="UROD/MetE-like"/>
    <property type="match status" value="1"/>
</dbReference>
<protein>
    <recommendedName>
        <fullName evidence="1">Uroporphyrinogen decarboxylase (URO-D) domain-containing protein</fullName>
    </recommendedName>
</protein>
<accession>A0A1F5VUM6</accession>
<gene>
    <name evidence="2" type="ORF">A2Y62_09120</name>
</gene>
<dbReference type="STRING" id="1817863.A2Y62_09120"/>
<sequence length="269" mass="30135">MNLSFKKDGSAPFFENPVRDKNHVDHLRIPDPFESNDYLMHAIRLVKNTLSADKPLIGFTGSPWTLAAFMTEGEITKNLEVAKALLYREPELLMQLLNKITEAVKLYVEAQIIAGANIIQIFDSLAGHLSKHDFLQYSLPYISDVVKYIKLKYGTRIPVIVFARGASHSIMEIQQIGSDVISIDWTLSIKEAMALTGNTITLQGNLDPVVLLASQPRIAGKVRELMLEAIELKGFIFNLGHGILATTPEANVRYLVDYVHERSTMLKLE</sequence>
<feature type="domain" description="Uroporphyrinogen decarboxylase (URO-D)" evidence="1">
    <location>
        <begin position="2"/>
        <end position="261"/>
    </location>
</feature>